<feature type="domain" description="Transglutaminase-like" evidence="1">
    <location>
        <begin position="158"/>
        <end position="222"/>
    </location>
</feature>
<evidence type="ECO:0000313" key="2">
    <source>
        <dbReference type="EMBL" id="MFC7290047.1"/>
    </source>
</evidence>
<gene>
    <name evidence="2" type="ORF">ACFQS8_00320</name>
</gene>
<reference evidence="3" key="1">
    <citation type="journal article" date="2019" name="Int. J. Syst. Evol. Microbiol.">
        <title>The Global Catalogue of Microorganisms (GCM) 10K type strain sequencing project: providing services to taxonomists for standard genome sequencing and annotation.</title>
        <authorList>
            <consortium name="The Broad Institute Genomics Platform"/>
            <consortium name="The Broad Institute Genome Sequencing Center for Infectious Disease"/>
            <person name="Wu L."/>
            <person name="Ma J."/>
        </authorList>
    </citation>
    <scope>NUCLEOTIDE SEQUENCE [LARGE SCALE GENOMIC DNA]</scope>
    <source>
        <strain evidence="3">CCUG 51308</strain>
    </source>
</reference>
<name>A0ABW2IGC1_9PROT</name>
<dbReference type="InterPro" id="IPR002931">
    <property type="entry name" value="Transglutaminase-like"/>
</dbReference>
<evidence type="ECO:0000313" key="3">
    <source>
        <dbReference type="Proteomes" id="UP001596492"/>
    </source>
</evidence>
<keyword evidence="3" id="KW-1185">Reference proteome</keyword>
<sequence length="265" mass="29021">MRLSISHETRYQYDAPVSYALQQLRLTPKATAGQTILQWKVDVTGGSVQNTFTDHHNNKVELIRFDPDITEIIVKCVGEVETADNSGVIGLHGGYAPLWLFKRTTPLTKAGPLIEKFAKSIKKDEDSIALLHTLCDAVLTKVKYVSGSTQSTTTAEEAMQAGNGVCQDHAHVFISAARLLGFPARYVSGFLMTDSEEHQNAGHAWAEAYVENIGWIGFDPPNEQCPDARYIRVATGLDAREAAPISGLIQGAIEEKLVVNVQVQQ</sequence>
<dbReference type="Pfam" id="PF08379">
    <property type="entry name" value="Bact_transglu_N"/>
    <property type="match status" value="1"/>
</dbReference>
<evidence type="ECO:0000259" key="1">
    <source>
        <dbReference type="SMART" id="SM00460"/>
    </source>
</evidence>
<protein>
    <submittedName>
        <fullName evidence="2">Transglutaminase domain-containing protein</fullName>
    </submittedName>
</protein>
<dbReference type="PANTHER" id="PTHR33490">
    <property type="entry name" value="BLR5614 PROTEIN-RELATED"/>
    <property type="match status" value="1"/>
</dbReference>
<organism evidence="2 3">
    <name type="scientific">Hirschia litorea</name>
    <dbReference type="NCBI Taxonomy" id="1199156"/>
    <lineage>
        <taxon>Bacteria</taxon>
        <taxon>Pseudomonadati</taxon>
        <taxon>Pseudomonadota</taxon>
        <taxon>Alphaproteobacteria</taxon>
        <taxon>Hyphomonadales</taxon>
        <taxon>Hyphomonadaceae</taxon>
        <taxon>Hirschia</taxon>
    </lineage>
</organism>
<dbReference type="RefSeq" id="WP_382164617.1">
    <property type="nucleotide sequence ID" value="NZ_JBHTBR010000002.1"/>
</dbReference>
<dbReference type="PANTHER" id="PTHR33490:SF6">
    <property type="entry name" value="SLL1049 PROTEIN"/>
    <property type="match status" value="1"/>
</dbReference>
<dbReference type="EMBL" id="JBHTBR010000002">
    <property type="protein sequence ID" value="MFC7290047.1"/>
    <property type="molecule type" value="Genomic_DNA"/>
</dbReference>
<dbReference type="InterPro" id="IPR013589">
    <property type="entry name" value="Bac_transglu_N"/>
</dbReference>
<dbReference type="Pfam" id="PF01841">
    <property type="entry name" value="Transglut_core"/>
    <property type="match status" value="1"/>
</dbReference>
<dbReference type="SUPFAM" id="SSF54001">
    <property type="entry name" value="Cysteine proteinases"/>
    <property type="match status" value="1"/>
</dbReference>
<dbReference type="InterPro" id="IPR038765">
    <property type="entry name" value="Papain-like_cys_pep_sf"/>
</dbReference>
<proteinExistence type="predicted"/>
<dbReference type="Gene3D" id="3.10.620.30">
    <property type="match status" value="1"/>
</dbReference>
<accession>A0ABW2IGC1</accession>
<dbReference type="SMART" id="SM00460">
    <property type="entry name" value="TGc"/>
    <property type="match status" value="1"/>
</dbReference>
<dbReference type="Proteomes" id="UP001596492">
    <property type="component" value="Unassembled WGS sequence"/>
</dbReference>
<comment type="caution">
    <text evidence="2">The sequence shown here is derived from an EMBL/GenBank/DDBJ whole genome shotgun (WGS) entry which is preliminary data.</text>
</comment>